<accession>A0A7X0H607</accession>
<evidence type="ECO:0000256" key="1">
    <source>
        <dbReference type="SAM" id="MobiDB-lite"/>
    </source>
</evidence>
<comment type="caution">
    <text evidence="2">The sequence shown here is derived from an EMBL/GenBank/DDBJ whole genome shotgun (WGS) entry which is preliminary data.</text>
</comment>
<feature type="region of interest" description="Disordered" evidence="1">
    <location>
        <begin position="31"/>
        <end position="50"/>
    </location>
</feature>
<name>A0A7X0H607_9BACT</name>
<organism evidence="2 3">
    <name type="scientific">Algisphaera agarilytica</name>
    <dbReference type="NCBI Taxonomy" id="1385975"/>
    <lineage>
        <taxon>Bacteria</taxon>
        <taxon>Pseudomonadati</taxon>
        <taxon>Planctomycetota</taxon>
        <taxon>Phycisphaerae</taxon>
        <taxon>Phycisphaerales</taxon>
        <taxon>Phycisphaeraceae</taxon>
        <taxon>Algisphaera</taxon>
    </lineage>
</organism>
<dbReference type="EMBL" id="JACHGY010000001">
    <property type="protein sequence ID" value="MBB6429941.1"/>
    <property type="molecule type" value="Genomic_DNA"/>
</dbReference>
<protein>
    <submittedName>
        <fullName evidence="2">Uncharacterized protein</fullName>
    </submittedName>
</protein>
<evidence type="ECO:0000313" key="2">
    <source>
        <dbReference type="EMBL" id="MBB6429941.1"/>
    </source>
</evidence>
<evidence type="ECO:0000313" key="3">
    <source>
        <dbReference type="Proteomes" id="UP000541810"/>
    </source>
</evidence>
<dbReference type="RefSeq" id="WP_184677492.1">
    <property type="nucleotide sequence ID" value="NZ_JACHGY010000001.1"/>
</dbReference>
<keyword evidence="3" id="KW-1185">Reference proteome</keyword>
<reference evidence="2 3" key="1">
    <citation type="submission" date="2020-08" db="EMBL/GenBank/DDBJ databases">
        <title>Genomic Encyclopedia of Type Strains, Phase IV (KMG-IV): sequencing the most valuable type-strain genomes for metagenomic binning, comparative biology and taxonomic classification.</title>
        <authorList>
            <person name="Goeker M."/>
        </authorList>
    </citation>
    <scope>NUCLEOTIDE SEQUENCE [LARGE SCALE GENOMIC DNA]</scope>
    <source>
        <strain evidence="2 3">DSM 103725</strain>
    </source>
</reference>
<dbReference type="AlphaFoldDB" id="A0A7X0H607"/>
<gene>
    <name evidence="2" type="ORF">HNQ40_001747</name>
</gene>
<dbReference type="Proteomes" id="UP000541810">
    <property type="component" value="Unassembled WGS sequence"/>
</dbReference>
<proteinExistence type="predicted"/>
<sequence length="82" mass="8724">MHQTLKLTITAVGEPDSIFLVPCEPITLHESEIDDGQESTEAEAPAETGSAFLDAADALATPEVMILADEPPLPASHRRRAS</sequence>
<feature type="compositionally biased region" description="Acidic residues" evidence="1">
    <location>
        <begin position="32"/>
        <end position="41"/>
    </location>
</feature>